<reference evidence="4" key="1">
    <citation type="journal article" date="2010" name="Dev. Biol.">
        <title>Different requirements for conserved post-transcriptional regulators in planarian regeneration and stem cell maintenance.</title>
        <authorList>
            <person name="Rouhana L."/>
            <person name="Shibata N."/>
            <person name="Nishimura O."/>
            <person name="Agata K."/>
        </authorList>
    </citation>
    <scope>NUCLEOTIDE SEQUENCE</scope>
</reference>
<gene>
    <name evidence="4" type="primary">TIA-1</name>
</gene>
<evidence type="ECO:0000259" key="3">
    <source>
        <dbReference type="PROSITE" id="PS50102"/>
    </source>
</evidence>
<keyword evidence="1 2" id="KW-0694">RNA-binding</keyword>
<dbReference type="SUPFAM" id="SSF54928">
    <property type="entry name" value="RNA-binding domain, RBD"/>
    <property type="match status" value="2"/>
</dbReference>
<evidence type="ECO:0000256" key="1">
    <source>
        <dbReference type="ARBA" id="ARBA00022884"/>
    </source>
</evidence>
<dbReference type="InterPro" id="IPR050502">
    <property type="entry name" value="Euk_RNA-bind_prot"/>
</dbReference>
<evidence type="ECO:0000313" key="4">
    <source>
        <dbReference type="EMBL" id="ADF47449.1"/>
    </source>
</evidence>
<dbReference type="AlphaFoldDB" id="D5JG79"/>
<sequence length="383" mass="42513">MWGDFMLLPNLYKPVDNSSSAVTATAIGLTTNPLLNPALCPNAANNIFAHPNHSLLPALQAMTSGMQLNKYKAFGEVNRYQTHTLTIPQLTLAPQTHAPINNISTQEDTSNHYHIFVGDIAPEIETQFLRERFSLFGRVTECKIIKDMHTQKPKGYGFVAYATKEEAEEALNKMNGKFLGTRQIRTNWAIRRPPQPPGKDQKPLDYNEVFAASSESNCTIYVGGITNGLCEELLRESFKEFGDILEVRIFKEKGYAFVRFDSHEGATQAIIRMHGKEVGSQLCKCSWGKESNDLKETSQNGILNPFSIYINPVGYPYSLLTQQIPDLNTTTNYNVSLSNLHNLTGPDFSGYMMSSVPNGLTNSNLGALNGLINQFSTARGMNS</sequence>
<dbReference type="CDD" id="cd12354">
    <property type="entry name" value="RRM3_TIA1_like"/>
    <property type="match status" value="1"/>
</dbReference>
<dbReference type="Gene3D" id="3.30.70.330">
    <property type="match status" value="2"/>
</dbReference>
<accession>D5JG79</accession>
<name>D5JG79_DUGJA</name>
<feature type="domain" description="RRM" evidence="3">
    <location>
        <begin position="113"/>
        <end position="191"/>
    </location>
</feature>
<dbReference type="PANTHER" id="PTHR48025:SF20">
    <property type="entry name" value="TIA1 CYTOTOXIC GRANULE ASSOCIATED RNA BINDING PROTEIN"/>
    <property type="match status" value="1"/>
</dbReference>
<organism evidence="4">
    <name type="scientific">Dugesia japonica</name>
    <name type="common">Planarian</name>
    <dbReference type="NCBI Taxonomy" id="6161"/>
    <lineage>
        <taxon>Eukaryota</taxon>
        <taxon>Metazoa</taxon>
        <taxon>Spiralia</taxon>
        <taxon>Lophotrochozoa</taxon>
        <taxon>Platyhelminthes</taxon>
        <taxon>Rhabditophora</taxon>
        <taxon>Seriata</taxon>
        <taxon>Tricladida</taxon>
        <taxon>Continenticola</taxon>
        <taxon>Geoplanoidea</taxon>
        <taxon>Dugesiidae</taxon>
        <taxon>Dugesia</taxon>
    </lineage>
</organism>
<dbReference type="InterPro" id="IPR035979">
    <property type="entry name" value="RBD_domain_sf"/>
</dbReference>
<dbReference type="GO" id="GO:0003729">
    <property type="term" value="F:mRNA binding"/>
    <property type="evidence" value="ECO:0007669"/>
    <property type="project" value="TreeGrafter"/>
</dbReference>
<protein>
    <submittedName>
        <fullName evidence="4">TIA1-like protein</fullName>
    </submittedName>
</protein>
<dbReference type="InterPro" id="IPR000504">
    <property type="entry name" value="RRM_dom"/>
</dbReference>
<proteinExistence type="evidence at transcript level"/>
<evidence type="ECO:0000256" key="2">
    <source>
        <dbReference type="PROSITE-ProRule" id="PRU00176"/>
    </source>
</evidence>
<dbReference type="Pfam" id="PF00076">
    <property type="entry name" value="RRM_1"/>
    <property type="match status" value="2"/>
</dbReference>
<dbReference type="SMART" id="SM00360">
    <property type="entry name" value="RRM"/>
    <property type="match status" value="2"/>
</dbReference>
<dbReference type="EMBL" id="GU305903">
    <property type="protein sequence ID" value="ADF47449.1"/>
    <property type="molecule type" value="mRNA"/>
</dbReference>
<dbReference type="PANTHER" id="PTHR48025">
    <property type="entry name" value="OS02G0815200 PROTEIN"/>
    <property type="match status" value="1"/>
</dbReference>
<feature type="domain" description="RRM" evidence="3">
    <location>
        <begin position="218"/>
        <end position="290"/>
    </location>
</feature>
<dbReference type="InterPro" id="IPR012677">
    <property type="entry name" value="Nucleotide-bd_a/b_plait_sf"/>
</dbReference>
<dbReference type="PROSITE" id="PS50102">
    <property type="entry name" value="RRM"/>
    <property type="match status" value="2"/>
</dbReference>